<proteinExistence type="predicted"/>
<keyword evidence="3" id="KW-1185">Reference proteome</keyword>
<feature type="region of interest" description="Disordered" evidence="1">
    <location>
        <begin position="50"/>
        <end position="101"/>
    </location>
</feature>
<reference evidence="2 3" key="1">
    <citation type="journal article" date="2019" name="Int. J. Syst. Evol. Microbiol.">
        <title>The Global Catalogue of Microorganisms (GCM) 10K type strain sequencing project: providing services to taxonomists for standard genome sequencing and annotation.</title>
        <authorList>
            <consortium name="The Broad Institute Genomics Platform"/>
            <consortium name="The Broad Institute Genome Sequencing Center for Infectious Disease"/>
            <person name="Wu L."/>
            <person name="Ma J."/>
        </authorList>
    </citation>
    <scope>NUCLEOTIDE SEQUENCE [LARGE SCALE GENOMIC DNA]</scope>
    <source>
        <strain evidence="2 3">JCM 11136</strain>
    </source>
</reference>
<dbReference type="EMBL" id="BAAAHQ010000035">
    <property type="protein sequence ID" value="GAA0942911.1"/>
    <property type="molecule type" value="Genomic_DNA"/>
</dbReference>
<sequence>MDLGETKGTVARQLGATIAGVELATPLAWIPPEPAPRRLPSAPLNRFPVADGRDPVGALGWPAGRRGGGMRERSRGAGEAVSGDGGRRVGAASAVTDGGRP</sequence>
<protein>
    <submittedName>
        <fullName evidence="2">Uncharacterized protein</fullName>
    </submittedName>
</protein>
<gene>
    <name evidence="2" type="ORF">GCM10009560_55890</name>
</gene>
<accession>A0ABN1QHT7</accession>
<evidence type="ECO:0000256" key="1">
    <source>
        <dbReference type="SAM" id="MobiDB-lite"/>
    </source>
</evidence>
<comment type="caution">
    <text evidence="2">The sequence shown here is derived from an EMBL/GenBank/DDBJ whole genome shotgun (WGS) entry which is preliminary data.</text>
</comment>
<dbReference type="Proteomes" id="UP001501578">
    <property type="component" value="Unassembled WGS sequence"/>
</dbReference>
<evidence type="ECO:0000313" key="3">
    <source>
        <dbReference type="Proteomes" id="UP001501578"/>
    </source>
</evidence>
<organism evidence="2 3">
    <name type="scientific">Nonomuraea longicatena</name>
    <dbReference type="NCBI Taxonomy" id="83682"/>
    <lineage>
        <taxon>Bacteria</taxon>
        <taxon>Bacillati</taxon>
        <taxon>Actinomycetota</taxon>
        <taxon>Actinomycetes</taxon>
        <taxon>Streptosporangiales</taxon>
        <taxon>Streptosporangiaceae</taxon>
        <taxon>Nonomuraea</taxon>
    </lineage>
</organism>
<name>A0ABN1QHT7_9ACTN</name>
<evidence type="ECO:0000313" key="2">
    <source>
        <dbReference type="EMBL" id="GAA0942911.1"/>
    </source>
</evidence>